<evidence type="ECO:0000256" key="6">
    <source>
        <dbReference type="ARBA" id="ARBA00022884"/>
    </source>
</evidence>
<dbReference type="Pfam" id="PF01907">
    <property type="entry name" value="Ribosomal_L37e"/>
    <property type="match status" value="1"/>
</dbReference>
<protein>
    <submittedName>
        <fullName evidence="10">60S ribosomal protein L37</fullName>
    </submittedName>
</protein>
<dbReference type="GO" id="GO:0003735">
    <property type="term" value="F:structural constituent of ribosome"/>
    <property type="evidence" value="ECO:0007669"/>
    <property type="project" value="InterPro"/>
</dbReference>
<name>E3VMU6_AMPCA</name>
<dbReference type="InterPro" id="IPR011332">
    <property type="entry name" value="Ribosomal_zn-bd"/>
</dbReference>
<keyword evidence="6" id="KW-0694">RNA-binding</keyword>
<keyword evidence="5" id="KW-0862">Zinc</keyword>
<dbReference type="SUPFAM" id="SSF57829">
    <property type="entry name" value="Zn-binding ribosomal proteins"/>
    <property type="match status" value="1"/>
</dbReference>
<reference evidence="10" key="1">
    <citation type="submission" date="2010-11" db="EMBL/GenBank/DDBJ databases">
        <title>Spliced leader-based metatranscriptomic analyses lead to recognition of hidden genomic features in dinoflagellates.</title>
        <authorList>
            <person name="Lin S."/>
            <person name="Zhang H."/>
            <person name="Zhuang Y."/>
            <person name="Tran B."/>
            <person name="Gill J."/>
        </authorList>
    </citation>
    <scope>NUCLEOTIDE SEQUENCE</scope>
    <source>
        <strain evidence="10">CCMP1314</strain>
    </source>
</reference>
<dbReference type="GO" id="GO:0008270">
    <property type="term" value="F:zinc ion binding"/>
    <property type="evidence" value="ECO:0007669"/>
    <property type="project" value="UniProtKB-KW"/>
</dbReference>
<gene>
    <name evidence="10" type="primary">RPL37</name>
</gene>
<evidence type="ECO:0000256" key="1">
    <source>
        <dbReference type="ARBA" id="ARBA00009805"/>
    </source>
</evidence>
<accession>E3VMU6</accession>
<evidence type="ECO:0000256" key="3">
    <source>
        <dbReference type="ARBA" id="ARBA00022730"/>
    </source>
</evidence>
<dbReference type="InterPro" id="IPR011331">
    <property type="entry name" value="Ribosomal_eL37/eL43"/>
</dbReference>
<organism evidence="10">
    <name type="scientific">Amphidinium carterae</name>
    <name type="common">Dinoflagellate</name>
    <dbReference type="NCBI Taxonomy" id="2961"/>
    <lineage>
        <taxon>Eukaryota</taxon>
        <taxon>Sar</taxon>
        <taxon>Alveolata</taxon>
        <taxon>Dinophyceae</taxon>
        <taxon>Amphidiniales</taxon>
        <taxon>Amphidiniaceae</taxon>
        <taxon>Amphidinium</taxon>
    </lineage>
</organism>
<evidence type="ECO:0000256" key="7">
    <source>
        <dbReference type="ARBA" id="ARBA00022980"/>
    </source>
</evidence>
<dbReference type="AlphaFoldDB" id="E3VMU6"/>
<comment type="similarity">
    <text evidence="1">Belongs to the eukaryotic ribosomal protein eL37 family.</text>
</comment>
<keyword evidence="8" id="KW-0687">Ribonucleoprotein</keyword>
<feature type="region of interest" description="Disordered" evidence="9">
    <location>
        <begin position="49"/>
        <end position="87"/>
    </location>
</feature>
<evidence type="ECO:0000256" key="5">
    <source>
        <dbReference type="ARBA" id="ARBA00022833"/>
    </source>
</evidence>
<evidence type="ECO:0000256" key="4">
    <source>
        <dbReference type="ARBA" id="ARBA00022771"/>
    </source>
</evidence>
<evidence type="ECO:0000313" key="10">
    <source>
        <dbReference type="EMBL" id="ADN06007.1"/>
    </source>
</evidence>
<dbReference type="EMBL" id="HQ110606">
    <property type="protein sequence ID" value="ADN06007.1"/>
    <property type="molecule type" value="mRNA"/>
</dbReference>
<proteinExistence type="evidence at transcript level"/>
<dbReference type="InterPro" id="IPR001569">
    <property type="entry name" value="Ribosomal_eL37"/>
</dbReference>
<dbReference type="Gene3D" id="2.20.25.30">
    <property type="match status" value="1"/>
</dbReference>
<keyword evidence="7 10" id="KW-0689">Ribosomal protein</keyword>
<keyword evidence="4" id="KW-0863">Zinc-finger</keyword>
<dbReference type="PANTHER" id="PTHR10768">
    <property type="entry name" value="60S RIBOSOMAL PROTEIN L37"/>
    <property type="match status" value="1"/>
</dbReference>
<keyword evidence="2" id="KW-0479">Metal-binding</keyword>
<evidence type="ECO:0000256" key="2">
    <source>
        <dbReference type="ARBA" id="ARBA00022723"/>
    </source>
</evidence>
<keyword evidence="3" id="KW-0699">rRNA-binding</keyword>
<sequence>MGKRHKKTHMLCPRCGKRSFHVQKKRCAACAYPEQKMRGGYRWSIKANRRKAPGTGRMKHLRHMPRRFKNGFREGTTPPARKKSQAK</sequence>
<feature type="compositionally biased region" description="Basic residues" evidence="9">
    <location>
        <begin position="49"/>
        <end position="70"/>
    </location>
</feature>
<dbReference type="GO" id="GO:0006412">
    <property type="term" value="P:translation"/>
    <property type="evidence" value="ECO:0007669"/>
    <property type="project" value="InterPro"/>
</dbReference>
<evidence type="ECO:0000256" key="9">
    <source>
        <dbReference type="SAM" id="MobiDB-lite"/>
    </source>
</evidence>
<evidence type="ECO:0000256" key="8">
    <source>
        <dbReference type="ARBA" id="ARBA00023274"/>
    </source>
</evidence>
<dbReference type="PANTHER" id="PTHR10768:SF0">
    <property type="entry name" value="RIBOSOMAL PROTEIN L37"/>
    <property type="match status" value="1"/>
</dbReference>
<dbReference type="GO" id="GO:0019843">
    <property type="term" value="F:rRNA binding"/>
    <property type="evidence" value="ECO:0007669"/>
    <property type="project" value="UniProtKB-KW"/>
</dbReference>
<dbReference type="GO" id="GO:0022625">
    <property type="term" value="C:cytosolic large ribosomal subunit"/>
    <property type="evidence" value="ECO:0007669"/>
    <property type="project" value="TreeGrafter"/>
</dbReference>